<feature type="domain" description="RHD" evidence="8">
    <location>
        <begin position="109"/>
        <end position="286"/>
    </location>
</feature>
<dbReference type="PANTHER" id="PTHR24169">
    <property type="entry name" value="NUCLEAR FACTOR NF-KAPPA-B PROTEIN"/>
    <property type="match status" value="1"/>
</dbReference>
<evidence type="ECO:0000256" key="6">
    <source>
        <dbReference type="ARBA" id="ARBA00023242"/>
    </source>
</evidence>
<evidence type="ECO:0000256" key="2">
    <source>
        <dbReference type="ARBA" id="ARBA00023015"/>
    </source>
</evidence>
<dbReference type="PANTHER" id="PTHR24169:SF18">
    <property type="entry name" value="TRANSCRIPTION FACTOR RELB"/>
    <property type="match status" value="1"/>
</dbReference>
<reference evidence="9" key="2">
    <citation type="submission" date="2021-03" db="UniProtKB">
        <authorList>
            <consortium name="Ensembl"/>
        </authorList>
    </citation>
    <scope>IDENTIFICATION</scope>
</reference>
<dbReference type="GO" id="GO:0000978">
    <property type="term" value="F:RNA polymerase II cis-regulatory region sequence-specific DNA binding"/>
    <property type="evidence" value="ECO:0007669"/>
    <property type="project" value="UniProtKB-ARBA"/>
</dbReference>
<dbReference type="InParanoid" id="A0A803JAK6"/>
<dbReference type="SUPFAM" id="SSF49417">
    <property type="entry name" value="p53-like transcription factors"/>
    <property type="match status" value="1"/>
</dbReference>
<dbReference type="InterPro" id="IPR030496">
    <property type="entry name" value="RelB_RHD_N"/>
</dbReference>
<dbReference type="Gene3D" id="2.60.40.340">
    <property type="entry name" value="Rel homology domain (RHD), DNA-binding domain"/>
    <property type="match status" value="1"/>
</dbReference>
<dbReference type="Ensembl" id="ENSXETT00000123427">
    <property type="protein sequence ID" value="ENSXETP00000104929"/>
    <property type="gene ID" value="ENSXETG00000031521"/>
</dbReference>
<dbReference type="SMART" id="SM00429">
    <property type="entry name" value="IPT"/>
    <property type="match status" value="1"/>
</dbReference>
<keyword evidence="2" id="KW-0805">Transcription regulation</keyword>
<evidence type="ECO:0000256" key="5">
    <source>
        <dbReference type="ARBA" id="ARBA00023163"/>
    </source>
</evidence>
<dbReference type="GO" id="GO:0048511">
    <property type="term" value="P:rhythmic process"/>
    <property type="evidence" value="ECO:0007669"/>
    <property type="project" value="UniProtKB-KW"/>
</dbReference>
<dbReference type="Gene3D" id="2.60.40.10">
    <property type="entry name" value="Immunoglobulins"/>
    <property type="match status" value="1"/>
</dbReference>
<dbReference type="Pfam" id="PF16179">
    <property type="entry name" value="RHD_dimer"/>
    <property type="match status" value="1"/>
</dbReference>
<dbReference type="Bgee" id="ENSXETG00000031521">
    <property type="expression patterns" value="Expressed in ovary and 13 other cell types or tissues"/>
</dbReference>
<dbReference type="GO" id="GO:0030098">
    <property type="term" value="P:lymphocyte differentiation"/>
    <property type="evidence" value="ECO:0007669"/>
    <property type="project" value="UniProtKB-ARBA"/>
</dbReference>
<dbReference type="FunFam" id="2.60.40.10:FF:000046">
    <property type="entry name" value="Nuclear factor NF-kappa-B p105 subunit"/>
    <property type="match status" value="1"/>
</dbReference>
<dbReference type="GO" id="GO:0003700">
    <property type="term" value="F:DNA-binding transcription factor activity"/>
    <property type="evidence" value="ECO:0007669"/>
    <property type="project" value="InterPro"/>
</dbReference>
<dbReference type="GO" id="GO:0005829">
    <property type="term" value="C:cytosol"/>
    <property type="evidence" value="ECO:0007669"/>
    <property type="project" value="UniProtKB-ARBA"/>
</dbReference>
<dbReference type="InterPro" id="IPR030492">
    <property type="entry name" value="RHD_CS"/>
</dbReference>
<keyword evidence="7" id="KW-0472">Membrane</keyword>
<gene>
    <name evidence="9" type="primary">relb</name>
</gene>
<keyword evidence="6" id="KW-0539">Nucleus</keyword>
<reference evidence="9" key="1">
    <citation type="journal article" date="2010" name="Science">
        <title>The genome of the Western clawed frog Xenopus tropicalis.</title>
        <authorList>
            <person name="Hellsten U."/>
            <person name="Harland R.M."/>
            <person name="Gilchrist M.J."/>
            <person name="Hendrix D."/>
            <person name="Jurka J."/>
            <person name="Kapitonov V."/>
            <person name="Ovcharenko I."/>
            <person name="Putnam N.H."/>
            <person name="Shu S."/>
            <person name="Taher L."/>
            <person name="Blitz I.L."/>
            <person name="Blumberg B."/>
            <person name="Dichmann D.S."/>
            <person name="Dubchak I."/>
            <person name="Amaya E."/>
            <person name="Detter J.C."/>
            <person name="Fletcher R."/>
            <person name="Gerhard D.S."/>
            <person name="Goodstein D."/>
            <person name="Graves T."/>
            <person name="Grigoriev I.V."/>
            <person name="Grimwood J."/>
            <person name="Kawashima T."/>
            <person name="Lindquist E."/>
            <person name="Lucas S.M."/>
            <person name="Mead P.E."/>
            <person name="Mitros T."/>
            <person name="Ogino H."/>
            <person name="Ohta Y."/>
            <person name="Poliakov A.V."/>
            <person name="Pollet N."/>
            <person name="Robert J."/>
            <person name="Salamov A."/>
            <person name="Sater A.K."/>
            <person name="Schmutz J."/>
            <person name="Terry A."/>
            <person name="Vize P.D."/>
            <person name="Warren W.C."/>
            <person name="Wells D."/>
            <person name="Wills A."/>
            <person name="Wilson R.K."/>
            <person name="Zimmerman L.B."/>
            <person name="Zorn A.M."/>
            <person name="Grainger R."/>
            <person name="Grammer T."/>
            <person name="Khokha M.K."/>
            <person name="Richardson P.M."/>
            <person name="Rokhsar D.S."/>
        </authorList>
    </citation>
    <scope>NUCLEOTIDE SEQUENCE [LARGE SCALE GENOMIC DNA]</scope>
    <source>
        <strain evidence="9">Nigerian</strain>
    </source>
</reference>
<dbReference type="InterPro" id="IPR033926">
    <property type="entry name" value="IPT_NFkappaB"/>
</dbReference>
<dbReference type="PROSITE" id="PS50254">
    <property type="entry name" value="REL_2"/>
    <property type="match status" value="1"/>
</dbReference>
<dbReference type="AlphaFoldDB" id="A0A803JAK6"/>
<dbReference type="InterPro" id="IPR032397">
    <property type="entry name" value="RHD_dimer"/>
</dbReference>
<dbReference type="InterPro" id="IPR037059">
    <property type="entry name" value="RHD_DNA_bind_dom_sf"/>
</dbReference>
<evidence type="ECO:0000259" key="8">
    <source>
        <dbReference type="PROSITE" id="PS50254"/>
    </source>
</evidence>
<dbReference type="SUPFAM" id="SSF81296">
    <property type="entry name" value="E set domains"/>
    <property type="match status" value="1"/>
</dbReference>
<keyword evidence="7" id="KW-0812">Transmembrane</keyword>
<dbReference type="CDD" id="cd07886">
    <property type="entry name" value="RHD-n_RelB"/>
    <property type="match status" value="1"/>
</dbReference>
<dbReference type="PRINTS" id="PR00057">
    <property type="entry name" value="NFKBTNSCPFCT"/>
</dbReference>
<keyword evidence="5" id="KW-0804">Transcription</keyword>
<dbReference type="InterPro" id="IPR014756">
    <property type="entry name" value="Ig_E-set"/>
</dbReference>
<protein>
    <submittedName>
        <fullName evidence="9">V-rel avian reticuloendotheliosis viral oncogene homolog B</fullName>
    </submittedName>
</protein>
<organism evidence="9">
    <name type="scientific">Xenopus tropicalis</name>
    <name type="common">Western clawed frog</name>
    <name type="synonym">Silurana tropicalis</name>
    <dbReference type="NCBI Taxonomy" id="8364"/>
    <lineage>
        <taxon>Eukaryota</taxon>
        <taxon>Metazoa</taxon>
        <taxon>Chordata</taxon>
        <taxon>Craniata</taxon>
        <taxon>Vertebrata</taxon>
        <taxon>Euteleostomi</taxon>
        <taxon>Amphibia</taxon>
        <taxon>Batrachia</taxon>
        <taxon>Anura</taxon>
        <taxon>Pipoidea</taxon>
        <taxon>Pipidae</taxon>
        <taxon>Xenopodinae</taxon>
        <taxon>Xenopus</taxon>
        <taxon>Silurana</taxon>
    </lineage>
</organism>
<evidence type="ECO:0000256" key="3">
    <source>
        <dbReference type="ARBA" id="ARBA00023108"/>
    </source>
</evidence>
<evidence type="ECO:0000256" key="1">
    <source>
        <dbReference type="ARBA" id="ARBA00004123"/>
    </source>
</evidence>
<proteinExistence type="predicted"/>
<accession>A0A803JAK6</accession>
<dbReference type="InterPro" id="IPR008967">
    <property type="entry name" value="p53-like_TF_DNA-bd_sf"/>
</dbReference>
<sequence>MGYQLDSTGLDDTDKSLFCAYYRIKFNNIKLIYLSPALFLSNLISCFSSFLLEDVMDLINSDMPVMPSTSSTLFACEETPSDMLSTVTVSHCVPREQCPSTSWASQRESPYPELKITEQPKQRGMRFRYQCEGRSAGSILGTQSTEHNKTLPEIEVINCDGLEKICVTVCLVWKDPPHRVHPHGLVGKDCHDGICQVTLHPQNDVAKHSFSNLGIQCVRKKEIDSSVNHRLKLNIDPYKAGKWRLHEEVDLNVVRLCFQASCTGPGFQYEIAPVLSEPIYDKKSTNTSELKISRMNRESGRCEGGEEVYILCDKVQKEDILVIFAEDDWEARADFSQADVHRQIAIVLKTPPYHDLHITEPAYVSVFLQRITDGIRSEGIPFVYMPRVKDPNCVHSKRTYRDSLQLSDIGDPDPHGIKMKKRKVKPCYADHLNSSYPDVPLLDSLNCNDGYHTLPLMDNDEGAVNFLSEDPADFLGLLAHESYPNNFLDMYSNPFLTEQVNGLTAHLVGSSLALTDEEQNLPDCAFNDSDCRR</sequence>
<dbReference type="InterPro" id="IPR000451">
    <property type="entry name" value="NFkB/Dor"/>
</dbReference>
<keyword evidence="4" id="KW-0010">Activator</keyword>
<dbReference type="GO" id="GO:0005634">
    <property type="term" value="C:nucleus"/>
    <property type="evidence" value="ECO:0007669"/>
    <property type="project" value="UniProtKB-SubCell"/>
</dbReference>
<dbReference type="InterPro" id="IPR013783">
    <property type="entry name" value="Ig-like_fold"/>
</dbReference>
<dbReference type="FunFam" id="2.60.40.340:FF:000005">
    <property type="entry name" value="RELB proto-oncogene, NF-kB subunit"/>
    <property type="match status" value="1"/>
</dbReference>
<dbReference type="FunCoup" id="A0A803JAK6">
    <property type="interactions" value="631"/>
</dbReference>
<keyword evidence="7" id="KW-1133">Transmembrane helix</keyword>
<keyword evidence="3" id="KW-0090">Biological rhythms</keyword>
<comment type="subcellular location">
    <subcellularLocation>
        <location evidence="1">Nucleus</location>
    </subcellularLocation>
</comment>
<dbReference type="InterPro" id="IPR002909">
    <property type="entry name" value="IPT_dom"/>
</dbReference>
<name>A0A803JAK6_XENTR</name>
<evidence type="ECO:0000256" key="7">
    <source>
        <dbReference type="SAM" id="Phobius"/>
    </source>
</evidence>
<dbReference type="CDD" id="cd01177">
    <property type="entry name" value="IPT_NFkappaB"/>
    <property type="match status" value="1"/>
</dbReference>
<evidence type="ECO:0000256" key="4">
    <source>
        <dbReference type="ARBA" id="ARBA00023159"/>
    </source>
</evidence>
<dbReference type="InterPro" id="IPR011539">
    <property type="entry name" value="RHD_DNA_bind_dom"/>
</dbReference>
<evidence type="ECO:0000313" key="9">
    <source>
        <dbReference type="Ensembl" id="ENSXETP00000104929"/>
    </source>
</evidence>
<dbReference type="PROSITE" id="PS01204">
    <property type="entry name" value="REL_1"/>
    <property type="match status" value="1"/>
</dbReference>
<feature type="transmembrane region" description="Helical" evidence="7">
    <location>
        <begin position="31"/>
        <end position="52"/>
    </location>
</feature>
<dbReference type="Pfam" id="PF00554">
    <property type="entry name" value="RHD_DNA_bind"/>
    <property type="match status" value="1"/>
</dbReference>
<dbReference type="GeneTree" id="ENSGT00940000160230"/>